<evidence type="ECO:0000256" key="4">
    <source>
        <dbReference type="ARBA" id="ARBA00022884"/>
    </source>
</evidence>
<evidence type="ECO:0000256" key="3">
    <source>
        <dbReference type="ARBA" id="ARBA00022691"/>
    </source>
</evidence>
<feature type="domain" description="Ribosomal RNA adenine methylase transferase N-terminal" evidence="5">
    <location>
        <begin position="2"/>
        <end position="88"/>
    </location>
</feature>
<dbReference type="GO" id="GO:0005829">
    <property type="term" value="C:cytosol"/>
    <property type="evidence" value="ECO:0007669"/>
    <property type="project" value="TreeGrafter"/>
</dbReference>
<dbReference type="AlphaFoldDB" id="A0A1W1CSF2"/>
<evidence type="ECO:0000313" key="6">
    <source>
        <dbReference type="EMBL" id="SFV68601.1"/>
    </source>
</evidence>
<dbReference type="PROSITE" id="PS51689">
    <property type="entry name" value="SAM_RNA_A_N6_MT"/>
    <property type="match status" value="1"/>
</dbReference>
<dbReference type="Gene3D" id="1.10.8.100">
    <property type="entry name" value="Ribosomal RNA adenine dimethylase-like, domain 2"/>
    <property type="match status" value="1"/>
</dbReference>
<dbReference type="EMBL" id="FPHN01000252">
    <property type="protein sequence ID" value="SFV68601.1"/>
    <property type="molecule type" value="Genomic_DNA"/>
</dbReference>
<reference evidence="6" key="1">
    <citation type="submission" date="2016-10" db="EMBL/GenBank/DDBJ databases">
        <authorList>
            <person name="de Groot N.N."/>
        </authorList>
    </citation>
    <scope>NUCLEOTIDE SEQUENCE</scope>
</reference>
<gene>
    <name evidence="6" type="ORF">MNB_SV-14-1674</name>
</gene>
<keyword evidence="3" id="KW-0949">S-adenosyl-L-methionine</keyword>
<dbReference type="Pfam" id="PF00398">
    <property type="entry name" value="RrnaAD"/>
    <property type="match status" value="1"/>
</dbReference>
<dbReference type="Gene3D" id="3.40.50.150">
    <property type="entry name" value="Vaccinia Virus protein VP39"/>
    <property type="match status" value="1"/>
</dbReference>
<proteinExistence type="predicted"/>
<evidence type="ECO:0000256" key="2">
    <source>
        <dbReference type="ARBA" id="ARBA00022679"/>
    </source>
</evidence>
<dbReference type="GO" id="GO:0052908">
    <property type="term" value="F:16S rRNA (adenine(1518)-N(6)/adenine(1519)-N(6))-dimethyltransferase activity"/>
    <property type="evidence" value="ECO:0007669"/>
    <property type="project" value="UniProtKB-EC"/>
</dbReference>
<evidence type="ECO:0000256" key="1">
    <source>
        <dbReference type="ARBA" id="ARBA00022603"/>
    </source>
</evidence>
<dbReference type="EC" id="2.1.1.182" evidence="6"/>
<dbReference type="GO" id="GO:0003723">
    <property type="term" value="F:RNA binding"/>
    <property type="evidence" value="ECO:0007669"/>
    <property type="project" value="UniProtKB-KW"/>
</dbReference>
<dbReference type="PANTHER" id="PTHR11727">
    <property type="entry name" value="DIMETHYLADENOSINE TRANSFERASE"/>
    <property type="match status" value="1"/>
</dbReference>
<dbReference type="InterPro" id="IPR023165">
    <property type="entry name" value="rRNA_Ade_diMease-like_C"/>
</dbReference>
<keyword evidence="1 6" id="KW-0489">Methyltransferase</keyword>
<dbReference type="InterPro" id="IPR020598">
    <property type="entry name" value="rRNA_Ade_methylase_Trfase_N"/>
</dbReference>
<dbReference type="SMART" id="SM00650">
    <property type="entry name" value="rADc"/>
    <property type="match status" value="1"/>
</dbReference>
<keyword evidence="4" id="KW-0694">RNA-binding</keyword>
<name>A0A1W1CSF2_9ZZZZ</name>
<keyword evidence="2 6" id="KW-0808">Transferase</keyword>
<dbReference type="InterPro" id="IPR029063">
    <property type="entry name" value="SAM-dependent_MTases_sf"/>
</dbReference>
<protein>
    <submittedName>
        <fullName evidence="6">SSU rRNA (Adenine(1518)-N(6)/adenine(1519)-N(6))-dimethyltransferase</fullName>
        <ecNumber evidence="6">2.1.1.182</ecNumber>
    </submittedName>
</protein>
<dbReference type="InterPro" id="IPR001737">
    <property type="entry name" value="KsgA/Erm"/>
</dbReference>
<dbReference type="SUPFAM" id="SSF53335">
    <property type="entry name" value="S-adenosyl-L-methionine-dependent methyltransferases"/>
    <property type="match status" value="1"/>
</dbReference>
<evidence type="ECO:0000259" key="5">
    <source>
        <dbReference type="SMART" id="SM00650"/>
    </source>
</evidence>
<organism evidence="6">
    <name type="scientific">hydrothermal vent metagenome</name>
    <dbReference type="NCBI Taxonomy" id="652676"/>
    <lineage>
        <taxon>unclassified sequences</taxon>
        <taxon>metagenomes</taxon>
        <taxon>ecological metagenomes</taxon>
    </lineage>
</organism>
<sequence length="173" mass="19749">MVANLPYYIATNIILKALKDKNCQSILVMVQKEVAQKFSAQSGEKAFSSLSVLTQSVGFGKILFDVGAENFIPPPKVTSSILLIQKKRSENNKDFEEFLKVAFKQPRKKLSKNLATYYDKDKVEALLNLLELSPTIRPHEAETAMYHQLYNELNKDNIDGRTKQQPRKRKQSK</sequence>
<accession>A0A1W1CSF2</accession>
<dbReference type="PANTHER" id="PTHR11727:SF7">
    <property type="entry name" value="DIMETHYLADENOSINE TRANSFERASE-RELATED"/>
    <property type="match status" value="1"/>
</dbReference>